<reference evidence="2" key="1">
    <citation type="submission" date="2020-05" db="UniProtKB">
        <authorList>
            <consortium name="EnsemblMetazoa"/>
        </authorList>
    </citation>
    <scope>IDENTIFICATION</scope>
    <source>
        <strain evidence="2">TTRI</strain>
    </source>
</reference>
<accession>A0A1A9UY23</accession>
<keyword evidence="1" id="KW-1133">Transmembrane helix</keyword>
<dbReference type="AlphaFoldDB" id="A0A1A9UY23"/>
<feature type="transmembrane region" description="Helical" evidence="1">
    <location>
        <begin position="48"/>
        <end position="67"/>
    </location>
</feature>
<keyword evidence="1" id="KW-0472">Membrane</keyword>
<evidence type="ECO:0000313" key="2">
    <source>
        <dbReference type="EnsemblMetazoa" id="GAUT019479-PA"/>
    </source>
</evidence>
<keyword evidence="3" id="KW-1185">Reference proteome</keyword>
<dbReference type="EnsemblMetazoa" id="GAUT019479-RA">
    <property type="protein sequence ID" value="GAUT019479-PA"/>
    <property type="gene ID" value="GAUT019479"/>
</dbReference>
<dbReference type="Proteomes" id="UP000078200">
    <property type="component" value="Unassembled WGS sequence"/>
</dbReference>
<proteinExistence type="predicted"/>
<evidence type="ECO:0000313" key="3">
    <source>
        <dbReference type="Proteomes" id="UP000078200"/>
    </source>
</evidence>
<name>A0A1A9UY23_GLOAU</name>
<keyword evidence="1" id="KW-0812">Transmembrane</keyword>
<sequence length="181" mass="19361">MYASTRPSGLGHSRVMLRESTKGIIFETGFGGTVVFTSCGDGLSTPKLTVFTCIVYFSPLVISVISASVVRTLAGSGSQAIIILLVLSSLNERRLRTGKGRNVTSPVAGQEVTLPETVFTITLNVLPGSGISDQSGQEVGQTIKKIIINRQSLGVAIVTKPKPESYFVSNHRYGNTCRIRK</sequence>
<dbReference type="VEuPathDB" id="VectorBase:GAUT019479"/>
<organism evidence="2 3">
    <name type="scientific">Glossina austeni</name>
    <name type="common">Savannah tsetse fly</name>
    <dbReference type="NCBI Taxonomy" id="7395"/>
    <lineage>
        <taxon>Eukaryota</taxon>
        <taxon>Metazoa</taxon>
        <taxon>Ecdysozoa</taxon>
        <taxon>Arthropoda</taxon>
        <taxon>Hexapoda</taxon>
        <taxon>Insecta</taxon>
        <taxon>Pterygota</taxon>
        <taxon>Neoptera</taxon>
        <taxon>Endopterygota</taxon>
        <taxon>Diptera</taxon>
        <taxon>Brachycera</taxon>
        <taxon>Muscomorpha</taxon>
        <taxon>Hippoboscoidea</taxon>
        <taxon>Glossinidae</taxon>
        <taxon>Glossina</taxon>
    </lineage>
</organism>
<protein>
    <submittedName>
        <fullName evidence="2">Uncharacterized protein</fullName>
    </submittedName>
</protein>
<evidence type="ECO:0000256" key="1">
    <source>
        <dbReference type="SAM" id="Phobius"/>
    </source>
</evidence>